<evidence type="ECO:0000256" key="1">
    <source>
        <dbReference type="SAM" id="MobiDB-lite"/>
    </source>
</evidence>
<dbReference type="AlphaFoldDB" id="A0A8J1TKE6"/>
<feature type="transmembrane region" description="Helical" evidence="2">
    <location>
        <begin position="377"/>
        <end position="398"/>
    </location>
</feature>
<keyword evidence="2" id="KW-1133">Transmembrane helix</keyword>
<feature type="transmembrane region" description="Helical" evidence="2">
    <location>
        <begin position="82"/>
        <end position="105"/>
    </location>
</feature>
<dbReference type="InterPro" id="IPR050327">
    <property type="entry name" value="Proton-linked_MCT"/>
</dbReference>
<comment type="caution">
    <text evidence="3">The sequence shown here is derived from an EMBL/GenBank/DDBJ whole genome shotgun (WGS) entry which is preliminary data.</text>
</comment>
<dbReference type="GO" id="GO:0022857">
    <property type="term" value="F:transmembrane transporter activity"/>
    <property type="evidence" value="ECO:0007669"/>
    <property type="project" value="InterPro"/>
</dbReference>
<feature type="transmembrane region" description="Helical" evidence="2">
    <location>
        <begin position="350"/>
        <end position="370"/>
    </location>
</feature>
<keyword evidence="4" id="KW-1185">Reference proteome</keyword>
<dbReference type="InterPro" id="IPR011701">
    <property type="entry name" value="MFS"/>
</dbReference>
<dbReference type="EMBL" id="CAIIXF020000002">
    <property type="protein sequence ID" value="CAH1778418.1"/>
    <property type="molecule type" value="Genomic_DNA"/>
</dbReference>
<dbReference type="InterPro" id="IPR036259">
    <property type="entry name" value="MFS_trans_sf"/>
</dbReference>
<gene>
    <name evidence="3" type="ORF">OFUS_LOCUS5341</name>
</gene>
<protein>
    <submittedName>
        <fullName evidence="3">Uncharacterized protein</fullName>
    </submittedName>
</protein>
<feature type="compositionally biased region" description="Basic and acidic residues" evidence="1">
    <location>
        <begin position="264"/>
        <end position="292"/>
    </location>
</feature>
<dbReference type="SUPFAM" id="SSF103473">
    <property type="entry name" value="MFS general substrate transporter"/>
    <property type="match status" value="1"/>
</dbReference>
<dbReference type="OrthoDB" id="10016898at2759"/>
<dbReference type="Pfam" id="PF07690">
    <property type="entry name" value="MFS_1"/>
    <property type="match status" value="1"/>
</dbReference>
<dbReference type="Gene3D" id="1.20.1250.20">
    <property type="entry name" value="MFS general substrate transporter like domains"/>
    <property type="match status" value="2"/>
</dbReference>
<keyword evidence="2" id="KW-0812">Transmembrane</keyword>
<dbReference type="Proteomes" id="UP000749559">
    <property type="component" value="Unassembled WGS sequence"/>
</dbReference>
<evidence type="ECO:0000313" key="3">
    <source>
        <dbReference type="EMBL" id="CAH1778418.1"/>
    </source>
</evidence>
<feature type="compositionally biased region" description="Basic and acidic residues" evidence="1">
    <location>
        <begin position="238"/>
        <end position="255"/>
    </location>
</feature>
<dbReference type="PANTHER" id="PTHR11360">
    <property type="entry name" value="MONOCARBOXYLATE TRANSPORTER"/>
    <property type="match status" value="1"/>
</dbReference>
<reference evidence="3" key="1">
    <citation type="submission" date="2022-03" db="EMBL/GenBank/DDBJ databases">
        <authorList>
            <person name="Martin C."/>
        </authorList>
    </citation>
    <scope>NUCLEOTIDE SEQUENCE</scope>
</reference>
<feature type="region of interest" description="Disordered" evidence="1">
    <location>
        <begin position="238"/>
        <end position="292"/>
    </location>
</feature>
<feature type="transmembrane region" description="Helical" evidence="2">
    <location>
        <begin position="404"/>
        <end position="424"/>
    </location>
</feature>
<feature type="transmembrane region" description="Helical" evidence="2">
    <location>
        <begin position="27"/>
        <end position="50"/>
    </location>
</feature>
<proteinExistence type="predicted"/>
<keyword evidence="2" id="KW-0472">Membrane</keyword>
<organism evidence="3 4">
    <name type="scientific">Owenia fusiformis</name>
    <name type="common">Polychaete worm</name>
    <dbReference type="NCBI Taxonomy" id="6347"/>
    <lineage>
        <taxon>Eukaryota</taxon>
        <taxon>Metazoa</taxon>
        <taxon>Spiralia</taxon>
        <taxon>Lophotrochozoa</taxon>
        <taxon>Annelida</taxon>
        <taxon>Polychaeta</taxon>
        <taxon>Sedentaria</taxon>
        <taxon>Canalipalpata</taxon>
        <taxon>Sabellida</taxon>
        <taxon>Oweniida</taxon>
        <taxon>Oweniidae</taxon>
        <taxon>Owenia</taxon>
    </lineage>
</organism>
<evidence type="ECO:0000313" key="4">
    <source>
        <dbReference type="Proteomes" id="UP000749559"/>
    </source>
</evidence>
<evidence type="ECO:0000256" key="2">
    <source>
        <dbReference type="SAM" id="Phobius"/>
    </source>
</evidence>
<sequence>MELSFGVITVEIESEGRNQTTLAKQNIIGSIVMFTSATLSPLSFLIIQCLGENGYRFGAMIGITLKSLSFLSSSFISSINWLFLTHSIIGGMANSIMLVAVSHILGEHFHQQHRFHVFATSVLSISFPLGGLVFNPMNTRLVLNYGWRGTFRISSAFTFVIGMICSSLLFPYKSDLVDSGSNKDASVEMKTRSDDMYSSIDGTKADTVELKDVESIENDARDTTKLIPASAKDKMKCVKKTKTDIKNSDSRKDLPQTEETPLFTKKETSPGEDKSTKKTHDDITNEKSRKEISDPERTPLFISLETIVTYPETVLWIIGIGMTRGLLRLPYLNMAIYLDNKGISRMDASYILMVLSIAEGITYIIAAAVGDCCKGRLIYTHLAATLGMSLLNLAWQFIDVNYTAIMVLAIINGGLLALTTVYLYSCTCEVLQHLSNKLAFNQTLAWVGIPVLVIPPIFGLIYGIREVFDDVQHGMSVAYFLNAAIYLAIILIKKRRNSR</sequence>
<feature type="transmembrane region" description="Helical" evidence="2">
    <location>
        <begin position="444"/>
        <end position="464"/>
    </location>
</feature>
<feature type="transmembrane region" description="Helical" evidence="2">
    <location>
        <begin position="476"/>
        <end position="492"/>
    </location>
</feature>
<name>A0A8J1TKE6_OWEFU</name>
<dbReference type="PANTHER" id="PTHR11360:SF251">
    <property type="entry name" value="MAJOR FACILITATOR SUPERFAMILY (MFS) PROFILE DOMAIN-CONTAINING PROTEIN"/>
    <property type="match status" value="1"/>
</dbReference>
<accession>A0A8J1TKE6</accession>
<feature type="transmembrane region" description="Helical" evidence="2">
    <location>
        <begin position="149"/>
        <end position="170"/>
    </location>
</feature>
<feature type="transmembrane region" description="Helical" evidence="2">
    <location>
        <begin position="117"/>
        <end position="137"/>
    </location>
</feature>
<feature type="transmembrane region" description="Helical" evidence="2">
    <location>
        <begin position="57"/>
        <end position="76"/>
    </location>
</feature>